<comment type="function">
    <text evidence="3">Catalyzes the formation of sulfite from phosphoadenosine 5'-phosphosulfate (PAPS) using thioredoxin as an electron donor.</text>
</comment>
<protein>
    <recommendedName>
        <fullName evidence="3">Phosphoadenosine 5'-phosphosulfate reductase</fullName>
        <shortName evidence="3">PAPS reductase</shortName>
        <ecNumber evidence="3">1.8.4.8</ecNumber>
    </recommendedName>
    <alternativeName>
        <fullName evidence="3">3'-phosphoadenylylsulfate reductase</fullName>
    </alternativeName>
    <alternativeName>
        <fullName evidence="3">PAPS reductase, thioredoxin dependent</fullName>
    </alternativeName>
    <alternativeName>
        <fullName evidence="3">PAPS sulfotransferase</fullName>
    </alternativeName>
    <alternativeName>
        <fullName evidence="3">PAdoPS reductase</fullName>
    </alternativeName>
</protein>
<dbReference type="NCBIfam" id="TIGR02057">
    <property type="entry name" value="PAPS_reductase"/>
    <property type="match status" value="1"/>
</dbReference>
<comment type="caution">
    <text evidence="5">The sequence shown here is derived from an EMBL/GenBank/DDBJ whole genome shotgun (WGS) entry which is preliminary data.</text>
</comment>
<keyword evidence="3" id="KW-0963">Cytoplasm</keyword>
<dbReference type="PIRSF" id="PIRSF000857">
    <property type="entry name" value="PAPS_reductase"/>
    <property type="match status" value="1"/>
</dbReference>
<dbReference type="SUPFAM" id="SSF52402">
    <property type="entry name" value="Adenine nucleotide alpha hydrolases-like"/>
    <property type="match status" value="1"/>
</dbReference>
<dbReference type="EC" id="1.8.4.8" evidence="3"/>
<comment type="similarity">
    <text evidence="1 3">Belongs to the PAPS reductase family. CysH subfamily.</text>
</comment>
<dbReference type="InterPro" id="IPR011800">
    <property type="entry name" value="PAPS_reductase_CysH"/>
</dbReference>
<gene>
    <name evidence="3" type="primary">cysH</name>
    <name evidence="5" type="ORF">NIES1031_18755</name>
</gene>
<dbReference type="HAMAP" id="MF_00063">
    <property type="entry name" value="CysH"/>
    <property type="match status" value="1"/>
</dbReference>
<dbReference type="STRING" id="247279.NIES1031_18755"/>
<evidence type="ECO:0000256" key="2">
    <source>
        <dbReference type="ARBA" id="ARBA00023002"/>
    </source>
</evidence>
<dbReference type="PANTHER" id="PTHR46509">
    <property type="entry name" value="PHOSPHOADENOSINE PHOSPHOSULFATE REDUCTASE"/>
    <property type="match status" value="1"/>
</dbReference>
<comment type="caution">
    <text evidence="3">Lacks conserved residue(s) required for the propagation of feature annotation.</text>
</comment>
<keyword evidence="6" id="KW-1185">Reference proteome</keyword>
<dbReference type="Pfam" id="PF01507">
    <property type="entry name" value="PAPS_reduct"/>
    <property type="match status" value="1"/>
</dbReference>
<dbReference type="GO" id="GO:0070814">
    <property type="term" value="P:hydrogen sulfide biosynthetic process"/>
    <property type="evidence" value="ECO:0007669"/>
    <property type="project" value="UniProtKB-UniRule"/>
</dbReference>
<dbReference type="InterPro" id="IPR004511">
    <property type="entry name" value="PAPS/APS_Rdtase"/>
</dbReference>
<proteinExistence type="inferred from homology"/>
<dbReference type="EMBL" id="MRCC01000017">
    <property type="protein sequence ID" value="OKH23173.1"/>
    <property type="molecule type" value="Genomic_DNA"/>
</dbReference>
<evidence type="ECO:0000313" key="5">
    <source>
        <dbReference type="EMBL" id="OKH23173.1"/>
    </source>
</evidence>
<dbReference type="NCBIfam" id="NF002537">
    <property type="entry name" value="PRK02090.1"/>
    <property type="match status" value="1"/>
</dbReference>
<organism evidence="5 6">
    <name type="scientific">Chroogloeocystis siderophila 5.2 s.c.1</name>
    <dbReference type="NCBI Taxonomy" id="247279"/>
    <lineage>
        <taxon>Bacteria</taxon>
        <taxon>Bacillati</taxon>
        <taxon>Cyanobacteriota</taxon>
        <taxon>Cyanophyceae</taxon>
        <taxon>Oscillatoriophycideae</taxon>
        <taxon>Chroococcales</taxon>
        <taxon>Chroococcaceae</taxon>
        <taxon>Chroogloeocystis</taxon>
    </lineage>
</organism>
<dbReference type="CDD" id="cd23945">
    <property type="entry name" value="PAPS_reductase"/>
    <property type="match status" value="1"/>
</dbReference>
<feature type="domain" description="Phosphoadenosine phosphosulphate reductase" evidence="4">
    <location>
        <begin position="43"/>
        <end position="218"/>
    </location>
</feature>
<comment type="subcellular location">
    <subcellularLocation>
        <location evidence="3">Cytoplasm</location>
    </subcellularLocation>
</comment>
<dbReference type="NCBIfam" id="TIGR00434">
    <property type="entry name" value="cysH"/>
    <property type="match status" value="1"/>
</dbReference>
<evidence type="ECO:0000259" key="4">
    <source>
        <dbReference type="Pfam" id="PF01507"/>
    </source>
</evidence>
<evidence type="ECO:0000256" key="3">
    <source>
        <dbReference type="HAMAP-Rule" id="MF_00063"/>
    </source>
</evidence>
<feature type="active site" description="Nucleophile; cysteine thiosulfonate intermediate" evidence="3">
    <location>
        <position position="238"/>
    </location>
</feature>
<dbReference type="GO" id="GO:0019379">
    <property type="term" value="P:sulfate assimilation, phosphoadenylyl sulfate reduction by phosphoadenylyl-sulfate reductase (thioredoxin)"/>
    <property type="evidence" value="ECO:0007669"/>
    <property type="project" value="UniProtKB-UniRule"/>
</dbReference>
<dbReference type="GO" id="GO:0004604">
    <property type="term" value="F:phosphoadenylyl-sulfate reductase (thioredoxin) activity"/>
    <property type="evidence" value="ECO:0007669"/>
    <property type="project" value="UniProtKB-UniRule"/>
</dbReference>
<dbReference type="InterPro" id="IPR014729">
    <property type="entry name" value="Rossmann-like_a/b/a_fold"/>
</dbReference>
<comment type="pathway">
    <text evidence="3">Sulfur metabolism; hydrogen sulfide biosynthesis; sulfite from sulfate: step 3/3.</text>
</comment>
<dbReference type="OrthoDB" id="9772604at2"/>
<evidence type="ECO:0000313" key="6">
    <source>
        <dbReference type="Proteomes" id="UP000185984"/>
    </source>
</evidence>
<comment type="catalytic activity">
    <reaction evidence="3">
        <text>[thioredoxin]-disulfide + sulfite + adenosine 3',5'-bisphosphate + 2 H(+) = [thioredoxin]-dithiol + 3'-phosphoadenylyl sulfate</text>
        <dbReference type="Rhea" id="RHEA:11724"/>
        <dbReference type="Rhea" id="RHEA-COMP:10698"/>
        <dbReference type="Rhea" id="RHEA-COMP:10700"/>
        <dbReference type="ChEBI" id="CHEBI:15378"/>
        <dbReference type="ChEBI" id="CHEBI:17359"/>
        <dbReference type="ChEBI" id="CHEBI:29950"/>
        <dbReference type="ChEBI" id="CHEBI:50058"/>
        <dbReference type="ChEBI" id="CHEBI:58339"/>
        <dbReference type="ChEBI" id="CHEBI:58343"/>
        <dbReference type="EC" id="1.8.4.8"/>
    </reaction>
</comment>
<dbReference type="InterPro" id="IPR002500">
    <property type="entry name" value="PAPS_reduct_dom"/>
</dbReference>
<dbReference type="Proteomes" id="UP000185984">
    <property type="component" value="Unassembled WGS sequence"/>
</dbReference>
<name>A0A1U7HHW2_9CHRO</name>
<accession>A0A1U7HHW2</accession>
<evidence type="ECO:0000256" key="1">
    <source>
        <dbReference type="ARBA" id="ARBA00009732"/>
    </source>
</evidence>
<sequence>MLVQDVAVDTTQSFDLNELNQRFAEVHPINILGWCLENLRPGLVQSSAFNVNGMAIMHMLYQIAPNPPVPVLFLDTLHHFPETLELVRDAQKLYELDLHVYRVPDADSRESFAARYGESLWEKDFEKYHYLTKVEPLQRGLRELGATAWITGRRRDQSSTRSHTPIFEQDKHGRLKINPLASWTRQDVWKYVMRHNVLYNPLHDQGYPSIGDEPTTTPVNAGEDERAGRWRGMGKTECGIHL</sequence>
<keyword evidence="2 3" id="KW-0560">Oxidoreductase</keyword>
<dbReference type="Gene3D" id="3.40.50.620">
    <property type="entry name" value="HUPs"/>
    <property type="match status" value="1"/>
</dbReference>
<dbReference type="PANTHER" id="PTHR46509:SF1">
    <property type="entry name" value="PHOSPHOADENOSINE PHOSPHOSULFATE REDUCTASE"/>
    <property type="match status" value="1"/>
</dbReference>
<dbReference type="UniPathway" id="UPA00140">
    <property type="reaction ID" value="UER00206"/>
</dbReference>
<dbReference type="AlphaFoldDB" id="A0A1U7HHW2"/>
<reference evidence="5 6" key="1">
    <citation type="submission" date="2016-11" db="EMBL/GenBank/DDBJ databases">
        <title>Draft Genome Sequences of Nine Cyanobacterial Strains from Diverse Habitats.</title>
        <authorList>
            <person name="Zhu T."/>
            <person name="Hou S."/>
            <person name="Lu X."/>
            <person name="Hess W.R."/>
        </authorList>
    </citation>
    <scope>NUCLEOTIDE SEQUENCE [LARGE SCALE GENOMIC DNA]</scope>
    <source>
        <strain evidence="5 6">5.2 s.c.1</strain>
    </source>
</reference>
<dbReference type="GO" id="GO:0005737">
    <property type="term" value="C:cytoplasm"/>
    <property type="evidence" value="ECO:0007669"/>
    <property type="project" value="UniProtKB-SubCell"/>
</dbReference>